<feature type="region of interest" description="Disordered" evidence="1">
    <location>
        <begin position="1"/>
        <end position="48"/>
    </location>
</feature>
<gene>
    <name evidence="2" type="ORF">BJ992_002209</name>
</gene>
<feature type="compositionally biased region" description="Basic and acidic residues" evidence="1">
    <location>
        <begin position="7"/>
        <end position="20"/>
    </location>
</feature>
<dbReference type="EMBL" id="JACHIU010000001">
    <property type="protein sequence ID" value="MBB6472778.1"/>
    <property type="molecule type" value="Genomic_DNA"/>
</dbReference>
<protein>
    <submittedName>
        <fullName evidence="2">Uncharacterized protein (DUF697 family)</fullName>
    </submittedName>
</protein>
<dbReference type="Proteomes" id="UP000555564">
    <property type="component" value="Unassembled WGS sequence"/>
</dbReference>
<organism evidence="2 3">
    <name type="scientific">Sphaerisporangium rubeum</name>
    <dbReference type="NCBI Taxonomy" id="321317"/>
    <lineage>
        <taxon>Bacteria</taxon>
        <taxon>Bacillati</taxon>
        <taxon>Actinomycetota</taxon>
        <taxon>Actinomycetes</taxon>
        <taxon>Streptosporangiales</taxon>
        <taxon>Streptosporangiaceae</taxon>
        <taxon>Sphaerisporangium</taxon>
    </lineage>
</organism>
<sequence length="292" mass="30682">MTSEADGPSKDLPAEPERPGDPSAPQTSSEQDERPAAPVPARREHDEAAEAEVAELVGKLTEPGNLNGAERRRLVRRLGFALADAARKAKTSGAVGGRWLADLFASIAPRLPIRDLEALQEHHYGLTGEQLADDLVRTATKATMAVGAVGGAVAAAEFAAPPLLLSAPAQLVAETLVVAAIEVKLIAELHEVYGVRVQGNGSQRAVAFTGAWSKQRGVDPMAPASVTLALGTAAKAALRKRLLRTLGRHLTTLGPFLTGAVAGGALNRMATRRLAEVIRADLRRQRALPPAR</sequence>
<accession>A0A7X0ID70</accession>
<keyword evidence="3" id="KW-1185">Reference proteome</keyword>
<reference evidence="2 3" key="1">
    <citation type="submission" date="2020-08" db="EMBL/GenBank/DDBJ databases">
        <title>Sequencing the genomes of 1000 actinobacteria strains.</title>
        <authorList>
            <person name="Klenk H.-P."/>
        </authorList>
    </citation>
    <scope>NUCLEOTIDE SEQUENCE [LARGE SCALE GENOMIC DNA]</scope>
    <source>
        <strain evidence="2 3">DSM 44936</strain>
    </source>
</reference>
<evidence type="ECO:0000256" key="1">
    <source>
        <dbReference type="SAM" id="MobiDB-lite"/>
    </source>
</evidence>
<feature type="compositionally biased region" description="Basic and acidic residues" evidence="1">
    <location>
        <begin position="31"/>
        <end position="48"/>
    </location>
</feature>
<evidence type="ECO:0000313" key="3">
    <source>
        <dbReference type="Proteomes" id="UP000555564"/>
    </source>
</evidence>
<evidence type="ECO:0000313" key="2">
    <source>
        <dbReference type="EMBL" id="MBB6472778.1"/>
    </source>
</evidence>
<comment type="caution">
    <text evidence="2">The sequence shown here is derived from an EMBL/GenBank/DDBJ whole genome shotgun (WGS) entry which is preliminary data.</text>
</comment>
<name>A0A7X0ID70_9ACTN</name>
<dbReference type="RefSeq" id="WP_343072606.1">
    <property type="nucleotide sequence ID" value="NZ_BAAALO010000049.1"/>
</dbReference>
<proteinExistence type="predicted"/>
<dbReference type="AlphaFoldDB" id="A0A7X0ID70"/>